<organism evidence="1 2">
    <name type="scientific">Penicillium fimorum</name>
    <dbReference type="NCBI Taxonomy" id="1882269"/>
    <lineage>
        <taxon>Eukaryota</taxon>
        <taxon>Fungi</taxon>
        <taxon>Dikarya</taxon>
        <taxon>Ascomycota</taxon>
        <taxon>Pezizomycotina</taxon>
        <taxon>Eurotiomycetes</taxon>
        <taxon>Eurotiomycetidae</taxon>
        <taxon>Eurotiales</taxon>
        <taxon>Aspergillaceae</taxon>
        <taxon>Penicillium</taxon>
    </lineage>
</organism>
<evidence type="ECO:0000313" key="2">
    <source>
        <dbReference type="Proteomes" id="UP001149954"/>
    </source>
</evidence>
<accession>A0A9X0C8A3</accession>
<proteinExistence type="predicted"/>
<dbReference type="AlphaFoldDB" id="A0A9X0C8A3"/>
<comment type="caution">
    <text evidence="1">The sequence shown here is derived from an EMBL/GenBank/DDBJ whole genome shotgun (WGS) entry which is preliminary data.</text>
</comment>
<sequence>MPTPAPELVSLCAFNSRGLHSLHVSEETVHPVLRTRKALLAALAGFRGGNCLSQLLHVSSVLVEGVLELLKSGSVALRPFKFLGKFV</sequence>
<reference evidence="1" key="2">
    <citation type="journal article" date="2023" name="IMA Fungus">
        <title>Comparative genomic study of the Penicillium genus elucidates a diverse pangenome and 15 lateral gene transfer events.</title>
        <authorList>
            <person name="Petersen C."/>
            <person name="Sorensen T."/>
            <person name="Nielsen M.R."/>
            <person name="Sondergaard T.E."/>
            <person name="Sorensen J.L."/>
            <person name="Fitzpatrick D.A."/>
            <person name="Frisvad J.C."/>
            <person name="Nielsen K.L."/>
        </authorList>
    </citation>
    <scope>NUCLEOTIDE SEQUENCE</scope>
    <source>
        <strain evidence="1">IBT 29495</strain>
    </source>
</reference>
<reference evidence="1" key="1">
    <citation type="submission" date="2022-12" db="EMBL/GenBank/DDBJ databases">
        <authorList>
            <person name="Petersen C."/>
        </authorList>
    </citation>
    <scope>NUCLEOTIDE SEQUENCE</scope>
    <source>
        <strain evidence="1">IBT 29495</strain>
    </source>
</reference>
<dbReference type="EMBL" id="JAPWDS010000002">
    <property type="protein sequence ID" value="KAJ5512646.1"/>
    <property type="molecule type" value="Genomic_DNA"/>
</dbReference>
<evidence type="ECO:0000313" key="1">
    <source>
        <dbReference type="EMBL" id="KAJ5512646.1"/>
    </source>
</evidence>
<name>A0A9X0C8A3_9EURO</name>
<protein>
    <submittedName>
        <fullName evidence="1">Uncharacterized protein</fullName>
    </submittedName>
</protein>
<keyword evidence="2" id="KW-1185">Reference proteome</keyword>
<dbReference type="Proteomes" id="UP001149954">
    <property type="component" value="Unassembled WGS sequence"/>
</dbReference>
<gene>
    <name evidence="1" type="ORF">N7463_002198</name>
</gene>